<dbReference type="AlphaFoldDB" id="A0A917F750"/>
<dbReference type="InterPro" id="IPR035093">
    <property type="entry name" value="RelE/ParE_toxin_dom_sf"/>
</dbReference>
<reference evidence="3" key="2">
    <citation type="submission" date="2020-09" db="EMBL/GenBank/DDBJ databases">
        <authorList>
            <person name="Sun Q."/>
            <person name="Sedlacek I."/>
        </authorList>
    </citation>
    <scope>NUCLEOTIDE SEQUENCE</scope>
    <source>
        <strain evidence="3">CCM 7897</strain>
    </source>
</reference>
<reference evidence="3" key="1">
    <citation type="journal article" date="2014" name="Int. J. Syst. Evol. Microbiol.">
        <title>Complete genome sequence of Corynebacterium casei LMG S-19264T (=DSM 44701T), isolated from a smear-ripened cheese.</title>
        <authorList>
            <consortium name="US DOE Joint Genome Institute (JGI-PGF)"/>
            <person name="Walter F."/>
            <person name="Albersmeier A."/>
            <person name="Kalinowski J."/>
            <person name="Ruckert C."/>
        </authorList>
    </citation>
    <scope>NUCLEOTIDE SEQUENCE</scope>
    <source>
        <strain evidence="3">CCM 7897</strain>
    </source>
</reference>
<gene>
    <name evidence="3" type="ORF">GCM10007301_10260</name>
</gene>
<organism evidence="3 4">
    <name type="scientific">Azorhizobium oxalatiphilum</name>
    <dbReference type="NCBI Taxonomy" id="980631"/>
    <lineage>
        <taxon>Bacteria</taxon>
        <taxon>Pseudomonadati</taxon>
        <taxon>Pseudomonadota</taxon>
        <taxon>Alphaproteobacteria</taxon>
        <taxon>Hyphomicrobiales</taxon>
        <taxon>Xanthobacteraceae</taxon>
        <taxon>Azorhizobium</taxon>
    </lineage>
</organism>
<dbReference type="RefSeq" id="WP_188575987.1">
    <property type="nucleotide sequence ID" value="NZ_BMCT01000001.1"/>
</dbReference>
<dbReference type="PANTHER" id="PTHR33755:SF6">
    <property type="entry name" value="PLASMID STABILIZATION SYSTEM PROTEIN"/>
    <property type="match status" value="1"/>
</dbReference>
<evidence type="ECO:0000313" key="3">
    <source>
        <dbReference type="EMBL" id="GGF52722.1"/>
    </source>
</evidence>
<dbReference type="EMBL" id="BMCT01000001">
    <property type="protein sequence ID" value="GGF52722.1"/>
    <property type="molecule type" value="Genomic_DNA"/>
</dbReference>
<evidence type="ECO:0000256" key="1">
    <source>
        <dbReference type="ARBA" id="ARBA00006226"/>
    </source>
</evidence>
<evidence type="ECO:0000313" key="4">
    <source>
        <dbReference type="Proteomes" id="UP000606044"/>
    </source>
</evidence>
<sequence length="98" mass="11382">MKLGFTHEAKADLAAITAYIARDNPRRAAWFAREIRQRISQIRATPKAYPLAPPHEAEGIRRCVQGQYLIFYRIDGDRLLVLHVFHGAMDYEPLFFPR</sequence>
<dbReference type="Gene3D" id="3.30.2310.20">
    <property type="entry name" value="RelE-like"/>
    <property type="match status" value="1"/>
</dbReference>
<accession>A0A917F750</accession>
<dbReference type="Proteomes" id="UP000606044">
    <property type="component" value="Unassembled WGS sequence"/>
</dbReference>
<evidence type="ECO:0000256" key="2">
    <source>
        <dbReference type="ARBA" id="ARBA00022649"/>
    </source>
</evidence>
<keyword evidence="2" id="KW-1277">Toxin-antitoxin system</keyword>
<proteinExistence type="inferred from homology"/>
<dbReference type="PANTHER" id="PTHR33755">
    <property type="entry name" value="TOXIN PARE1-RELATED"/>
    <property type="match status" value="1"/>
</dbReference>
<dbReference type="InterPro" id="IPR051803">
    <property type="entry name" value="TA_system_RelE-like_toxin"/>
</dbReference>
<dbReference type="Pfam" id="PF05016">
    <property type="entry name" value="ParE_toxin"/>
    <property type="match status" value="1"/>
</dbReference>
<name>A0A917F750_9HYPH</name>
<comment type="similarity">
    <text evidence="1">Belongs to the RelE toxin family.</text>
</comment>
<keyword evidence="4" id="KW-1185">Reference proteome</keyword>
<dbReference type="InterPro" id="IPR007712">
    <property type="entry name" value="RelE/ParE_toxin"/>
</dbReference>
<protein>
    <submittedName>
        <fullName evidence="3">Plasmid stabilization protein</fullName>
    </submittedName>
</protein>
<comment type="caution">
    <text evidence="3">The sequence shown here is derived from an EMBL/GenBank/DDBJ whole genome shotgun (WGS) entry which is preliminary data.</text>
</comment>